<evidence type="ECO:0000313" key="3">
    <source>
        <dbReference type="Proteomes" id="UP000189703"/>
    </source>
</evidence>
<dbReference type="PANTHER" id="PTHR46162">
    <property type="entry name" value="TRAF-LIKE FAMILY PROTEIN"/>
    <property type="match status" value="1"/>
</dbReference>
<dbReference type="Proteomes" id="UP000189703">
    <property type="component" value="Unplaced"/>
</dbReference>
<keyword evidence="3" id="KW-1185">Reference proteome</keyword>
<dbReference type="InParanoid" id="A0A1U7Z6Z6"/>
<dbReference type="RefSeq" id="XP_010248170.1">
    <property type="nucleotide sequence ID" value="XM_010249868.1"/>
</dbReference>
<gene>
    <name evidence="4" type="primary">LOC104591073</name>
</gene>
<dbReference type="InterPro" id="IPR008974">
    <property type="entry name" value="TRAF-like"/>
</dbReference>
<sequence>METTQAISSPEDGVSRSTRKEPPIHFTMKIQSFSLLSKISMEKYESDHFEAGGYKWKLALYPSGNKNKNAKDHLSLYLVMAETNTLHPGWEVSAVFRLFLLDQVQDKYLMLQETKATVSGWRFHEMKTEWGFDQFITLKEFHEASNGYLVEDVCVFGAEVFVCKERSTGNGECLSVIRDAITYKHTWKIDNFSIIDKECAESKEFNAADHKWKVELYPQGKDDGMVNSLSLYLALVNSKLLPLGGKIYVEFTLRLVNQIYERHQFSRDLVPVVMTESKT</sequence>
<evidence type="ECO:0000256" key="1">
    <source>
        <dbReference type="SAM" id="MobiDB-lite"/>
    </source>
</evidence>
<dbReference type="STRING" id="4432.A0A1U7Z6Z6"/>
<dbReference type="AlphaFoldDB" id="A0A1U7Z6Z6"/>
<dbReference type="SMART" id="SM00061">
    <property type="entry name" value="MATH"/>
    <property type="match status" value="2"/>
</dbReference>
<protein>
    <submittedName>
        <fullName evidence="4">Ubiquitin carboxyl-terminal hydrolase 12-like</fullName>
    </submittedName>
</protein>
<reference evidence="4" key="1">
    <citation type="submission" date="2025-08" db="UniProtKB">
        <authorList>
            <consortium name="RefSeq"/>
        </authorList>
    </citation>
    <scope>IDENTIFICATION</scope>
</reference>
<feature type="domain" description="MATH" evidence="2">
    <location>
        <begin position="23"/>
        <end position="160"/>
    </location>
</feature>
<dbReference type="PROSITE" id="PS50144">
    <property type="entry name" value="MATH"/>
    <property type="match status" value="2"/>
</dbReference>
<dbReference type="SUPFAM" id="SSF49599">
    <property type="entry name" value="TRAF domain-like"/>
    <property type="match status" value="2"/>
</dbReference>
<feature type="domain" description="MATH" evidence="2">
    <location>
        <begin position="182"/>
        <end position="279"/>
    </location>
</feature>
<dbReference type="Gene3D" id="2.60.210.10">
    <property type="entry name" value="Apoptosis, Tumor Necrosis Factor Receptor Associated Protein 2, Chain A"/>
    <property type="match status" value="2"/>
</dbReference>
<evidence type="ECO:0000259" key="2">
    <source>
        <dbReference type="PROSITE" id="PS50144"/>
    </source>
</evidence>
<accession>A0A1U7Z6Z6</accession>
<dbReference type="GeneID" id="104591073"/>
<name>A0A1U7Z6Z6_NELNU</name>
<organism evidence="3 4">
    <name type="scientific">Nelumbo nucifera</name>
    <name type="common">Sacred lotus</name>
    <dbReference type="NCBI Taxonomy" id="4432"/>
    <lineage>
        <taxon>Eukaryota</taxon>
        <taxon>Viridiplantae</taxon>
        <taxon>Streptophyta</taxon>
        <taxon>Embryophyta</taxon>
        <taxon>Tracheophyta</taxon>
        <taxon>Spermatophyta</taxon>
        <taxon>Magnoliopsida</taxon>
        <taxon>Proteales</taxon>
        <taxon>Nelumbonaceae</taxon>
        <taxon>Nelumbo</taxon>
    </lineage>
</organism>
<dbReference type="KEGG" id="nnu:104591073"/>
<dbReference type="InterPro" id="IPR002083">
    <property type="entry name" value="MATH/TRAF_dom"/>
</dbReference>
<dbReference type="OMA" id="HYILKIM"/>
<dbReference type="CDD" id="cd00121">
    <property type="entry name" value="MATH"/>
    <property type="match status" value="2"/>
</dbReference>
<dbReference type="Pfam" id="PF22486">
    <property type="entry name" value="MATH_2"/>
    <property type="match status" value="2"/>
</dbReference>
<dbReference type="eggNOG" id="KOG1987">
    <property type="taxonomic scope" value="Eukaryota"/>
</dbReference>
<proteinExistence type="predicted"/>
<evidence type="ECO:0000313" key="4">
    <source>
        <dbReference type="RefSeq" id="XP_010248170.1"/>
    </source>
</evidence>
<dbReference type="PANTHER" id="PTHR46162:SF2">
    <property type="entry name" value="ANKYRIN REPEAT-CONTAINING PROTEIN-RELATED"/>
    <property type="match status" value="1"/>
</dbReference>
<feature type="region of interest" description="Disordered" evidence="1">
    <location>
        <begin position="1"/>
        <end position="21"/>
    </location>
</feature>
<dbReference type="OrthoDB" id="1883087at2759"/>